<dbReference type="AlphaFoldDB" id="A0A017T5M7"/>
<dbReference type="Proteomes" id="UP000019678">
    <property type="component" value="Unassembled WGS sequence"/>
</dbReference>
<protein>
    <submittedName>
        <fullName evidence="1">Uncharacterized protein</fullName>
    </submittedName>
</protein>
<name>A0A017T5M7_9BACT</name>
<reference evidence="1 2" key="1">
    <citation type="submission" date="2013-05" db="EMBL/GenBank/DDBJ databases">
        <title>Genome assembly of Chondromyces apiculatus DSM 436.</title>
        <authorList>
            <person name="Sharma G."/>
            <person name="Khatri I."/>
            <person name="Kaur C."/>
            <person name="Mayilraj S."/>
            <person name="Subramanian S."/>
        </authorList>
    </citation>
    <scope>NUCLEOTIDE SEQUENCE [LARGE SCALE GENOMIC DNA]</scope>
    <source>
        <strain evidence="1 2">DSM 436</strain>
    </source>
</reference>
<sequence>MGLVDEVEGRVRDGVLITPLHTPRAGWAEAAQRLAAEDDQGLLLGHVATRFEDDEWQW</sequence>
<dbReference type="EMBL" id="ASRX01000041">
    <property type="protein sequence ID" value="EYF03886.1"/>
    <property type="molecule type" value="Genomic_DNA"/>
</dbReference>
<evidence type="ECO:0000313" key="1">
    <source>
        <dbReference type="EMBL" id="EYF03886.1"/>
    </source>
</evidence>
<accession>A0A017T5M7</accession>
<keyword evidence="2" id="KW-1185">Reference proteome</keyword>
<evidence type="ECO:0000313" key="2">
    <source>
        <dbReference type="Proteomes" id="UP000019678"/>
    </source>
</evidence>
<comment type="caution">
    <text evidence="1">The sequence shown here is derived from an EMBL/GenBank/DDBJ whole genome shotgun (WGS) entry which is preliminary data.</text>
</comment>
<proteinExistence type="predicted"/>
<gene>
    <name evidence="1" type="ORF">CAP_5150</name>
</gene>
<organism evidence="1 2">
    <name type="scientific">Chondromyces apiculatus DSM 436</name>
    <dbReference type="NCBI Taxonomy" id="1192034"/>
    <lineage>
        <taxon>Bacteria</taxon>
        <taxon>Pseudomonadati</taxon>
        <taxon>Myxococcota</taxon>
        <taxon>Polyangia</taxon>
        <taxon>Polyangiales</taxon>
        <taxon>Polyangiaceae</taxon>
        <taxon>Chondromyces</taxon>
    </lineage>
</organism>